<comment type="subunit">
    <text evidence="3">Homodimer.</text>
</comment>
<dbReference type="NCBIfam" id="TIGR00557">
    <property type="entry name" value="pdxA"/>
    <property type="match status" value="1"/>
</dbReference>
<dbReference type="GO" id="GO:0050570">
    <property type="term" value="F:4-hydroxythreonine-4-phosphate dehydrogenase activity"/>
    <property type="evidence" value="ECO:0007669"/>
    <property type="project" value="UniProtKB-EC"/>
</dbReference>
<reference evidence="7" key="2">
    <citation type="submission" date="2013-06" db="EMBL/GenBank/DDBJ databases">
        <title>Draft genome sequence of Clostridium hylemonae (DSM 15053).</title>
        <authorList>
            <person name="Sudarsanam P."/>
            <person name="Ley R."/>
            <person name="Guruge J."/>
            <person name="Turnbaugh P.J."/>
            <person name="Mahowald M."/>
            <person name="Liep D."/>
            <person name="Gordon J."/>
        </authorList>
    </citation>
    <scope>NUCLEOTIDE SEQUENCE</scope>
    <source>
        <strain evidence="7">DSM 15053</strain>
    </source>
</reference>
<comment type="similarity">
    <text evidence="2">Belongs to the PdxA family. PdxA2 subfamily.</text>
</comment>
<evidence type="ECO:0000256" key="1">
    <source>
        <dbReference type="ARBA" id="ARBA00001968"/>
    </source>
</evidence>
<dbReference type="NCBIfam" id="NF002992">
    <property type="entry name" value="PRK03743.1"/>
    <property type="match status" value="1"/>
</dbReference>
<keyword evidence="8" id="KW-1185">Reference proteome</keyword>
<keyword evidence="5 7" id="KW-0560">Oxidoreductase</keyword>
<dbReference type="EC" id="1.1.1.262" evidence="7"/>
<dbReference type="EMBL" id="ABYI02000020">
    <property type="protein sequence ID" value="EEG74411.1"/>
    <property type="molecule type" value="Genomic_DNA"/>
</dbReference>
<dbReference type="PANTHER" id="PTHR30004:SF6">
    <property type="entry name" value="D-THREONATE 4-PHOSPHATE DEHYDROGENASE"/>
    <property type="match status" value="1"/>
</dbReference>
<dbReference type="SUPFAM" id="SSF53659">
    <property type="entry name" value="Isocitrate/Isopropylmalate dehydrogenase-like"/>
    <property type="match status" value="1"/>
</dbReference>
<dbReference type="InterPro" id="IPR005255">
    <property type="entry name" value="PdxA_fam"/>
</dbReference>
<gene>
    <name evidence="7" type="primary">pdxA</name>
    <name evidence="7" type="ORF">CLOHYLEM_05678</name>
</gene>
<evidence type="ECO:0000256" key="4">
    <source>
        <dbReference type="ARBA" id="ARBA00022723"/>
    </source>
</evidence>
<dbReference type="GO" id="GO:0046872">
    <property type="term" value="F:metal ion binding"/>
    <property type="evidence" value="ECO:0007669"/>
    <property type="project" value="UniProtKB-KW"/>
</dbReference>
<evidence type="ECO:0000313" key="7">
    <source>
        <dbReference type="EMBL" id="EEG74411.1"/>
    </source>
</evidence>
<dbReference type="Pfam" id="PF04166">
    <property type="entry name" value="PdxA"/>
    <property type="match status" value="1"/>
</dbReference>
<comment type="caution">
    <text evidence="7">The sequence shown here is derived from an EMBL/GenBank/DDBJ whole genome shotgun (WGS) entry which is preliminary data.</text>
</comment>
<dbReference type="GO" id="GO:0051287">
    <property type="term" value="F:NAD binding"/>
    <property type="evidence" value="ECO:0007669"/>
    <property type="project" value="InterPro"/>
</dbReference>
<dbReference type="Proteomes" id="UP000004893">
    <property type="component" value="Unassembled WGS sequence"/>
</dbReference>
<dbReference type="HOGENOM" id="CLU_040168_0_1_9"/>
<reference evidence="7" key="1">
    <citation type="submission" date="2009-02" db="EMBL/GenBank/DDBJ databases">
        <authorList>
            <person name="Fulton L."/>
            <person name="Clifton S."/>
            <person name="Fulton B."/>
            <person name="Xu J."/>
            <person name="Minx P."/>
            <person name="Pepin K.H."/>
            <person name="Johnson M."/>
            <person name="Bhonagiri V."/>
            <person name="Nash W.E."/>
            <person name="Mardis E.R."/>
            <person name="Wilson R.K."/>
        </authorList>
    </citation>
    <scope>NUCLEOTIDE SEQUENCE [LARGE SCALE GENOMIC DNA]</scope>
    <source>
        <strain evidence="7">DSM 15053</strain>
    </source>
</reference>
<dbReference type="AlphaFoldDB" id="C0C0S4"/>
<protein>
    <submittedName>
        <fullName evidence="7">4-hydroxythreonine-4-phosphate dehydrogenase</fullName>
        <ecNumber evidence="7">1.1.1.262</ecNumber>
    </submittedName>
</protein>
<evidence type="ECO:0000256" key="6">
    <source>
        <dbReference type="ARBA" id="ARBA00023027"/>
    </source>
</evidence>
<organism evidence="7 8">
    <name type="scientific">[Clostridium] hylemonae DSM 15053</name>
    <dbReference type="NCBI Taxonomy" id="553973"/>
    <lineage>
        <taxon>Bacteria</taxon>
        <taxon>Bacillati</taxon>
        <taxon>Bacillota</taxon>
        <taxon>Clostridia</taxon>
        <taxon>Lachnospirales</taxon>
        <taxon>Lachnospiraceae</taxon>
    </lineage>
</organism>
<dbReference type="STRING" id="553973.CLOHYLEM_05678"/>
<proteinExistence type="inferred from homology"/>
<evidence type="ECO:0000256" key="5">
    <source>
        <dbReference type="ARBA" id="ARBA00023002"/>
    </source>
</evidence>
<evidence type="ECO:0000256" key="3">
    <source>
        <dbReference type="ARBA" id="ARBA00011738"/>
    </source>
</evidence>
<name>C0C0S4_9FIRM</name>
<evidence type="ECO:0000313" key="8">
    <source>
        <dbReference type="Proteomes" id="UP000004893"/>
    </source>
</evidence>
<dbReference type="eggNOG" id="COG1995">
    <property type="taxonomic scope" value="Bacteria"/>
</dbReference>
<dbReference type="PANTHER" id="PTHR30004">
    <property type="entry name" value="4-HYDROXYTHREONINE-4-PHOSPHATE DEHYDROGENASE"/>
    <property type="match status" value="1"/>
</dbReference>
<comment type="cofactor">
    <cofactor evidence="1">
        <name>a divalent metal cation</name>
        <dbReference type="ChEBI" id="CHEBI:60240"/>
    </cofactor>
</comment>
<accession>C0C0S4</accession>
<keyword evidence="6" id="KW-0520">NAD</keyword>
<dbReference type="Gene3D" id="3.40.718.10">
    <property type="entry name" value="Isopropylmalate Dehydrogenase"/>
    <property type="match status" value="1"/>
</dbReference>
<keyword evidence="4" id="KW-0479">Metal-binding</keyword>
<evidence type="ECO:0000256" key="2">
    <source>
        <dbReference type="ARBA" id="ARBA00009464"/>
    </source>
</evidence>
<sequence>MKKMSEQFKPVTAITMGDPAGIGPEIVVGTMLSKEIHECCKPFVIGSRAIMEKAAKVLGKELQYNLISDPSEAKYEYGVVDIMETGDYDTDSIEWGKEQKLAGQMAIDWIMKSIELGLAGKIDAVSTSPIHKGAIKLVGVKEPGHTEIYQNATNSPYALTMFSCHKLRVFFVSRHMSLVDACHYATKDVILENVINIDKELRKVGIENPLIAVAGLNPHNGDNGLFGTEELTDIGPAVEAAKEKGINAVGPCPADSVFNIGKSGKFDAILSLYHDQGHIACKTLDFEKSVTLTFGLPFIRSSVDHGTAFDIAGKGIAGSISLIESTKVVAEYAAKQHEREEN</sequence>